<proteinExistence type="predicted"/>
<dbReference type="AlphaFoldDB" id="A0AAU2A5L1"/>
<accession>A0AAU2A5L1</accession>
<organism evidence="1">
    <name type="scientific">Streptomyces sp. NBC_00093</name>
    <dbReference type="NCBI Taxonomy" id="2975649"/>
    <lineage>
        <taxon>Bacteria</taxon>
        <taxon>Bacillati</taxon>
        <taxon>Actinomycetota</taxon>
        <taxon>Actinomycetes</taxon>
        <taxon>Kitasatosporales</taxon>
        <taxon>Streptomycetaceae</taxon>
        <taxon>Streptomyces</taxon>
    </lineage>
</organism>
<name>A0AAU2A5L1_9ACTN</name>
<dbReference type="InterPro" id="IPR026334">
    <property type="entry name" value="FxSxx-COOH"/>
</dbReference>
<reference evidence="1" key="1">
    <citation type="submission" date="2022-10" db="EMBL/GenBank/DDBJ databases">
        <title>The complete genomes of actinobacterial strains from the NBC collection.</title>
        <authorList>
            <person name="Joergensen T.S."/>
            <person name="Alvarez Arevalo M."/>
            <person name="Sterndorff E.B."/>
            <person name="Faurdal D."/>
            <person name="Vuksanovic O."/>
            <person name="Mourched A.-S."/>
            <person name="Charusanti P."/>
            <person name="Shaw S."/>
            <person name="Blin K."/>
            <person name="Weber T."/>
        </authorList>
    </citation>
    <scope>NUCLEOTIDE SEQUENCE</scope>
    <source>
        <strain evidence="1">NBC_00093</strain>
    </source>
</reference>
<dbReference type="NCBIfam" id="TIGR04268">
    <property type="entry name" value="FxSxx-COOH"/>
    <property type="match status" value="1"/>
</dbReference>
<evidence type="ECO:0000313" key="1">
    <source>
        <dbReference type="EMBL" id="WTT18816.1"/>
    </source>
</evidence>
<dbReference type="EMBL" id="CP108222">
    <property type="protein sequence ID" value="WTT18816.1"/>
    <property type="molecule type" value="Genomic_DNA"/>
</dbReference>
<sequence length="60" mass="6423">MDASARIDSCLLDVSDLSMDALDELLEKLPDNVLGAMLRRVADEAVNPVGVPYAAFESSI</sequence>
<protein>
    <submittedName>
        <fullName evidence="1">FxSxx-COOH protein</fullName>
    </submittedName>
</protein>
<gene>
    <name evidence="1" type="primary">fxsA</name>
    <name evidence="1" type="ORF">OHA22_26435</name>
</gene>